<comment type="caution">
    <text evidence="2">The sequence shown here is derived from an EMBL/GenBank/DDBJ whole genome shotgun (WGS) entry which is preliminary data.</text>
</comment>
<dbReference type="AlphaFoldDB" id="A0A5C5X6N0"/>
<evidence type="ECO:0000259" key="1">
    <source>
        <dbReference type="Pfam" id="PF18894"/>
    </source>
</evidence>
<protein>
    <recommendedName>
        <fullName evidence="1">Putative phage metallopeptidase domain-containing protein</fullName>
    </recommendedName>
</protein>
<evidence type="ECO:0000313" key="3">
    <source>
        <dbReference type="Proteomes" id="UP000317243"/>
    </source>
</evidence>
<gene>
    <name evidence="2" type="ORF">KOR42_19460</name>
</gene>
<dbReference type="InterPro" id="IPR043998">
    <property type="entry name" value="Put_Metallopep"/>
</dbReference>
<dbReference type="Pfam" id="PF18894">
    <property type="entry name" value="PhageMetallopep"/>
    <property type="match status" value="1"/>
</dbReference>
<reference evidence="2 3" key="1">
    <citation type="submission" date="2019-02" db="EMBL/GenBank/DDBJ databases">
        <title>Deep-cultivation of Planctomycetes and their phenomic and genomic characterization uncovers novel biology.</title>
        <authorList>
            <person name="Wiegand S."/>
            <person name="Jogler M."/>
            <person name="Boedeker C."/>
            <person name="Pinto D."/>
            <person name="Vollmers J."/>
            <person name="Rivas-Marin E."/>
            <person name="Kohn T."/>
            <person name="Peeters S.H."/>
            <person name="Heuer A."/>
            <person name="Rast P."/>
            <person name="Oberbeckmann S."/>
            <person name="Bunk B."/>
            <person name="Jeske O."/>
            <person name="Meyerdierks A."/>
            <person name="Storesund J.E."/>
            <person name="Kallscheuer N."/>
            <person name="Luecker S."/>
            <person name="Lage O.M."/>
            <person name="Pohl T."/>
            <person name="Merkel B.J."/>
            <person name="Hornburger P."/>
            <person name="Mueller R.-W."/>
            <person name="Bruemmer F."/>
            <person name="Labrenz M."/>
            <person name="Spormann A.M."/>
            <person name="Op Den Camp H."/>
            <person name="Overmann J."/>
            <person name="Amann R."/>
            <person name="Jetten M.S.M."/>
            <person name="Mascher T."/>
            <person name="Medema M.H."/>
            <person name="Devos D.P."/>
            <person name="Kaster A.-K."/>
            <person name="Ovreas L."/>
            <person name="Rohde M."/>
            <person name="Galperin M.Y."/>
            <person name="Jogler C."/>
        </authorList>
    </citation>
    <scope>NUCLEOTIDE SEQUENCE [LARGE SCALE GENOMIC DNA]</scope>
    <source>
        <strain evidence="2 3">KOR42</strain>
    </source>
</reference>
<dbReference type="EMBL" id="SIHI01000001">
    <property type="protein sequence ID" value="TWT58564.1"/>
    <property type="molecule type" value="Genomic_DNA"/>
</dbReference>
<evidence type="ECO:0000313" key="2">
    <source>
        <dbReference type="EMBL" id="TWT58564.1"/>
    </source>
</evidence>
<keyword evidence="3" id="KW-1185">Reference proteome</keyword>
<accession>A0A5C5X6N0</accession>
<proteinExistence type="predicted"/>
<organism evidence="2 3">
    <name type="scientific">Thalassoglobus neptunius</name>
    <dbReference type="NCBI Taxonomy" id="1938619"/>
    <lineage>
        <taxon>Bacteria</taxon>
        <taxon>Pseudomonadati</taxon>
        <taxon>Planctomycetota</taxon>
        <taxon>Planctomycetia</taxon>
        <taxon>Planctomycetales</taxon>
        <taxon>Planctomycetaceae</taxon>
        <taxon>Thalassoglobus</taxon>
    </lineage>
</organism>
<dbReference type="Proteomes" id="UP000317243">
    <property type="component" value="Unassembled WGS sequence"/>
</dbReference>
<name>A0A5C5X6N0_9PLAN</name>
<feature type="domain" description="Putative phage metallopeptidase" evidence="1">
    <location>
        <begin position="19"/>
        <end position="128"/>
    </location>
</feature>
<dbReference type="RefSeq" id="WP_231740817.1">
    <property type="nucleotide sequence ID" value="NZ_SIHI01000001.1"/>
</dbReference>
<sequence length="221" mass="25604">MARLTRLRSALGPFDFTEAISQLCEDITNRHEAFLHIDMAEVAVSFAQARSRVLHGLQAKLTPMRFEDGALTWRRNGQTWTVQRLYLGKREMKYILTFYLPRFLDQSFQEKMVTILHELYHISPKFDGDIRRFSGRCHVHTHSQQEYDGQMEVFAREYLAMRPPESLYTFLHCGFEELQKRHGEVVGVRIPIPKLIPVKNAARAKLITGNSGSLPGREDRG</sequence>